<keyword evidence="2 6" id="KW-0812">Transmembrane</keyword>
<sequence>MRYFVLNSIYPTASSSSTILAIITPSTSSIKSNYSISISITSTISPLTITTSIFIIIMLNNLFKSESLNLSLIKSSRIPFHIKIIIKIEIIKLEKPEFDFVLKPIRFHLNIIPVLSRFIESQVHATLGPMMYDPNVFTLNLEQMLAGAFIDSAIGVLQFTLVSAHGLKSVKIGGGTPDPYVTFSIGAQTNLDRSKVKSATTNPRWSSDHFLLINALNEILSLEILDYNKVRKDTSLGLANIDLISLITEPEQESLMVPILHNGKPRGEVELSMTYHPCQKLENGEEEPVPETTAGVVRLVFHQAKELDYKRSGTSPLSPYAKIYLNNHQIYKTPIIKRTNNRSYEVFTEALVSNKTTALVTVQMYDEKVGEDPLIGSVNTKLVDLLESTNGEQTLDWFSLSGAKSGKLRLTATWKGLMMAGAVNGARAYTPPIGVLKFWFDKAEDLK</sequence>
<evidence type="ECO:0000256" key="2">
    <source>
        <dbReference type="ARBA" id="ARBA00022692"/>
    </source>
</evidence>
<gene>
    <name evidence="8" type="ORF">O181_121545</name>
</gene>
<dbReference type="Proteomes" id="UP000765509">
    <property type="component" value="Unassembled WGS sequence"/>
</dbReference>
<dbReference type="InterPro" id="IPR035892">
    <property type="entry name" value="C2_domain_sf"/>
</dbReference>
<proteinExistence type="predicted"/>
<organism evidence="8 9">
    <name type="scientific">Austropuccinia psidii MF-1</name>
    <dbReference type="NCBI Taxonomy" id="1389203"/>
    <lineage>
        <taxon>Eukaryota</taxon>
        <taxon>Fungi</taxon>
        <taxon>Dikarya</taxon>
        <taxon>Basidiomycota</taxon>
        <taxon>Pucciniomycotina</taxon>
        <taxon>Pucciniomycetes</taxon>
        <taxon>Pucciniales</taxon>
        <taxon>Sphaerophragmiaceae</taxon>
        <taxon>Austropuccinia</taxon>
    </lineage>
</organism>
<keyword evidence="4" id="KW-0256">Endoplasmic reticulum</keyword>
<dbReference type="PROSITE" id="PS50004">
    <property type="entry name" value="C2"/>
    <property type="match status" value="2"/>
</dbReference>
<name>A0A9Q3KMG1_9BASI</name>
<feature type="domain" description="C2" evidence="7">
    <location>
        <begin position="265"/>
        <end position="398"/>
    </location>
</feature>
<dbReference type="Pfam" id="PF00168">
    <property type="entry name" value="C2"/>
    <property type="match status" value="2"/>
</dbReference>
<evidence type="ECO:0000256" key="3">
    <source>
        <dbReference type="ARBA" id="ARBA00022737"/>
    </source>
</evidence>
<protein>
    <recommendedName>
        <fullName evidence="7">C2 domain-containing protein</fullName>
    </recommendedName>
</protein>
<dbReference type="InterPro" id="IPR000008">
    <property type="entry name" value="C2_dom"/>
</dbReference>
<evidence type="ECO:0000259" key="7">
    <source>
        <dbReference type="PROSITE" id="PS50004"/>
    </source>
</evidence>
<dbReference type="OrthoDB" id="1029639at2759"/>
<keyword evidence="6" id="KW-0472">Membrane</keyword>
<dbReference type="CDD" id="cd04044">
    <property type="entry name" value="C2A_Tricalbin-like"/>
    <property type="match status" value="1"/>
</dbReference>
<dbReference type="SMART" id="SM00239">
    <property type="entry name" value="C2"/>
    <property type="match status" value="2"/>
</dbReference>
<keyword evidence="9" id="KW-1185">Reference proteome</keyword>
<dbReference type="InterPro" id="IPR037765">
    <property type="entry name" value="C2B_Tricalbin"/>
</dbReference>
<dbReference type="SUPFAM" id="SSF49562">
    <property type="entry name" value="C2 domain (Calcium/lipid-binding domain, CaLB)"/>
    <property type="match status" value="2"/>
</dbReference>
<keyword evidence="3" id="KW-0677">Repeat</keyword>
<evidence type="ECO:0000313" key="9">
    <source>
        <dbReference type="Proteomes" id="UP000765509"/>
    </source>
</evidence>
<dbReference type="InterPro" id="IPR037761">
    <property type="entry name" value="C2A_Tricalbin"/>
</dbReference>
<evidence type="ECO:0000256" key="4">
    <source>
        <dbReference type="ARBA" id="ARBA00022824"/>
    </source>
</evidence>
<keyword evidence="5 6" id="KW-1133">Transmembrane helix</keyword>
<evidence type="ECO:0000313" key="8">
    <source>
        <dbReference type="EMBL" id="MBW0581830.1"/>
    </source>
</evidence>
<dbReference type="Gene3D" id="2.60.40.150">
    <property type="entry name" value="C2 domain"/>
    <property type="match status" value="2"/>
</dbReference>
<dbReference type="PANTHER" id="PTHR46980:SF2">
    <property type="entry name" value="TRICALBIN-1-RELATED"/>
    <property type="match status" value="1"/>
</dbReference>
<feature type="domain" description="C2" evidence="7">
    <location>
        <begin position="133"/>
        <end position="256"/>
    </location>
</feature>
<accession>A0A9Q3KMG1</accession>
<dbReference type="InterPro" id="IPR052455">
    <property type="entry name" value="Tricalbin_domain"/>
</dbReference>
<evidence type="ECO:0000256" key="5">
    <source>
        <dbReference type="ARBA" id="ARBA00022989"/>
    </source>
</evidence>
<evidence type="ECO:0000256" key="6">
    <source>
        <dbReference type="SAM" id="Phobius"/>
    </source>
</evidence>
<reference evidence="8" key="1">
    <citation type="submission" date="2021-03" db="EMBL/GenBank/DDBJ databases">
        <title>Draft genome sequence of rust myrtle Austropuccinia psidii MF-1, a brazilian biotype.</title>
        <authorList>
            <person name="Quecine M.C."/>
            <person name="Pachon D.M.R."/>
            <person name="Bonatelli M.L."/>
            <person name="Correr F.H."/>
            <person name="Franceschini L.M."/>
            <person name="Leite T.F."/>
            <person name="Margarido G.R.A."/>
            <person name="Almeida C.A."/>
            <person name="Ferrarezi J.A."/>
            <person name="Labate C.A."/>
        </authorList>
    </citation>
    <scope>NUCLEOTIDE SEQUENCE</scope>
    <source>
        <strain evidence="8">MF-1</strain>
    </source>
</reference>
<feature type="non-terminal residue" evidence="8">
    <location>
        <position position="1"/>
    </location>
</feature>
<feature type="transmembrane region" description="Helical" evidence="6">
    <location>
        <begin position="34"/>
        <end position="59"/>
    </location>
</feature>
<dbReference type="AlphaFoldDB" id="A0A9Q3KMG1"/>
<dbReference type="PANTHER" id="PTHR46980">
    <property type="entry name" value="TRICALBIN-1-RELATED"/>
    <property type="match status" value="1"/>
</dbReference>
<dbReference type="GO" id="GO:0005789">
    <property type="term" value="C:endoplasmic reticulum membrane"/>
    <property type="evidence" value="ECO:0007669"/>
    <property type="project" value="UniProtKB-SubCell"/>
</dbReference>
<comment type="subcellular location">
    <subcellularLocation>
        <location evidence="1">Endoplasmic reticulum membrane</location>
    </subcellularLocation>
</comment>
<evidence type="ECO:0000256" key="1">
    <source>
        <dbReference type="ARBA" id="ARBA00004586"/>
    </source>
</evidence>
<dbReference type="GO" id="GO:0061817">
    <property type="term" value="P:endoplasmic reticulum-plasma membrane tethering"/>
    <property type="evidence" value="ECO:0007669"/>
    <property type="project" value="InterPro"/>
</dbReference>
<dbReference type="EMBL" id="AVOT02110989">
    <property type="protein sequence ID" value="MBW0581830.1"/>
    <property type="molecule type" value="Genomic_DNA"/>
</dbReference>
<dbReference type="CDD" id="cd04052">
    <property type="entry name" value="C2B_Tricalbin-like"/>
    <property type="match status" value="1"/>
</dbReference>
<comment type="caution">
    <text evidence="8">The sequence shown here is derived from an EMBL/GenBank/DDBJ whole genome shotgun (WGS) entry which is preliminary data.</text>
</comment>